<feature type="compositionally biased region" description="Basic and acidic residues" evidence="5">
    <location>
        <begin position="212"/>
        <end position="224"/>
    </location>
</feature>
<feature type="compositionally biased region" description="Polar residues" evidence="5">
    <location>
        <begin position="106"/>
        <end position="117"/>
    </location>
</feature>
<dbReference type="EMBL" id="KQ964902">
    <property type="protein sequence ID" value="KXN65353.1"/>
    <property type="molecule type" value="Genomic_DNA"/>
</dbReference>
<feature type="compositionally biased region" description="Polar residues" evidence="5">
    <location>
        <begin position="19"/>
        <end position="47"/>
    </location>
</feature>
<dbReference type="PROSITE" id="PS50808">
    <property type="entry name" value="ZF_BED"/>
    <property type="match status" value="1"/>
</dbReference>
<proteinExistence type="predicted"/>
<dbReference type="OrthoDB" id="1607513at2759"/>
<dbReference type="AlphaFoldDB" id="A0A137NRG3"/>
<evidence type="ECO:0000313" key="7">
    <source>
        <dbReference type="EMBL" id="KXN65353.1"/>
    </source>
</evidence>
<dbReference type="Pfam" id="PF02892">
    <property type="entry name" value="zf-BED"/>
    <property type="match status" value="1"/>
</dbReference>
<dbReference type="InterPro" id="IPR003656">
    <property type="entry name" value="Znf_BED"/>
</dbReference>
<name>A0A137NRG3_CONC2</name>
<dbReference type="SMART" id="SM00614">
    <property type="entry name" value="ZnF_BED"/>
    <property type="match status" value="1"/>
</dbReference>
<sequence length="340" mass="37850">MAQANNTVPDSIPNESHIPISTNAHSDSFAQDSDSQEPLSQNNSSKLTLRLHNVTRPMDQSSKFRSEAWNYFQVVDGRAICKLCNKPYVYSQGSTSNLLRHVKSHQGGSNIPQNSNVIKDIRPKIKTPPDNTAEAVQHIQQEEHTSEPRSIPQPQHIPPPQPPKDTVPTYTPPVTKQMSIPQNNGSSVTSYRPSYTPPGTTDAVASSTTEPSAKRSKVETHYHELTPPAHPTHQIAPPPTPQPPKVPAAQRPPKQPAQSIKAPEAPRTEEYDEEAFRNDLVNLFLNNNLSFDLIESPDFITLFRKLTPHKLCSSTMMKLLVLTKLQLQGKELFENLGKKH</sequence>
<dbReference type="GO" id="GO:0008270">
    <property type="term" value="F:zinc ion binding"/>
    <property type="evidence" value="ECO:0007669"/>
    <property type="project" value="UniProtKB-KW"/>
</dbReference>
<organism evidence="7 8">
    <name type="scientific">Conidiobolus coronatus (strain ATCC 28846 / CBS 209.66 / NRRL 28638)</name>
    <name type="common">Delacroixia coronata</name>
    <dbReference type="NCBI Taxonomy" id="796925"/>
    <lineage>
        <taxon>Eukaryota</taxon>
        <taxon>Fungi</taxon>
        <taxon>Fungi incertae sedis</taxon>
        <taxon>Zoopagomycota</taxon>
        <taxon>Entomophthoromycotina</taxon>
        <taxon>Entomophthoromycetes</taxon>
        <taxon>Entomophthorales</taxon>
        <taxon>Ancylistaceae</taxon>
        <taxon>Conidiobolus</taxon>
    </lineage>
</organism>
<dbReference type="Proteomes" id="UP000070444">
    <property type="component" value="Unassembled WGS sequence"/>
</dbReference>
<evidence type="ECO:0000256" key="4">
    <source>
        <dbReference type="PROSITE-ProRule" id="PRU00027"/>
    </source>
</evidence>
<feature type="compositionally biased region" description="Pro residues" evidence="5">
    <location>
        <begin position="236"/>
        <end position="246"/>
    </location>
</feature>
<dbReference type="SUPFAM" id="SSF57667">
    <property type="entry name" value="beta-beta-alpha zinc fingers"/>
    <property type="match status" value="1"/>
</dbReference>
<feature type="compositionally biased region" description="Low complexity" evidence="5">
    <location>
        <begin position="247"/>
        <end position="258"/>
    </location>
</feature>
<feature type="domain" description="BED-type" evidence="6">
    <location>
        <begin position="63"/>
        <end position="105"/>
    </location>
</feature>
<gene>
    <name evidence="7" type="ORF">CONCODRAFT_80788</name>
</gene>
<accession>A0A137NRG3</accession>
<keyword evidence="8" id="KW-1185">Reference proteome</keyword>
<feature type="compositionally biased region" description="Pro residues" evidence="5">
    <location>
        <begin position="155"/>
        <end position="165"/>
    </location>
</feature>
<evidence type="ECO:0000313" key="8">
    <source>
        <dbReference type="Proteomes" id="UP000070444"/>
    </source>
</evidence>
<keyword evidence="1" id="KW-0479">Metal-binding</keyword>
<evidence type="ECO:0000259" key="6">
    <source>
        <dbReference type="PROSITE" id="PS50808"/>
    </source>
</evidence>
<keyword evidence="2 4" id="KW-0863">Zinc-finger</keyword>
<evidence type="ECO:0000256" key="1">
    <source>
        <dbReference type="ARBA" id="ARBA00022723"/>
    </source>
</evidence>
<protein>
    <recommendedName>
        <fullName evidence="6">BED-type domain-containing protein</fullName>
    </recommendedName>
</protein>
<evidence type="ECO:0000256" key="5">
    <source>
        <dbReference type="SAM" id="MobiDB-lite"/>
    </source>
</evidence>
<feature type="region of interest" description="Disordered" evidence="5">
    <location>
        <begin position="1"/>
        <end position="51"/>
    </location>
</feature>
<feature type="region of interest" description="Disordered" evidence="5">
    <location>
        <begin position="104"/>
        <end position="272"/>
    </location>
</feature>
<feature type="compositionally biased region" description="Polar residues" evidence="5">
    <location>
        <begin position="168"/>
        <end position="211"/>
    </location>
</feature>
<evidence type="ECO:0000256" key="3">
    <source>
        <dbReference type="ARBA" id="ARBA00022833"/>
    </source>
</evidence>
<reference evidence="7 8" key="1">
    <citation type="journal article" date="2015" name="Genome Biol. Evol.">
        <title>Phylogenomic analyses indicate that early fungi evolved digesting cell walls of algal ancestors of land plants.</title>
        <authorList>
            <person name="Chang Y."/>
            <person name="Wang S."/>
            <person name="Sekimoto S."/>
            <person name="Aerts A.L."/>
            <person name="Choi C."/>
            <person name="Clum A."/>
            <person name="LaButti K.M."/>
            <person name="Lindquist E.A."/>
            <person name="Yee Ngan C."/>
            <person name="Ohm R.A."/>
            <person name="Salamov A.A."/>
            <person name="Grigoriev I.V."/>
            <person name="Spatafora J.W."/>
            <person name="Berbee M.L."/>
        </authorList>
    </citation>
    <scope>NUCLEOTIDE SEQUENCE [LARGE SCALE GENOMIC DNA]</scope>
    <source>
        <strain evidence="7 8">NRRL 28638</strain>
    </source>
</reference>
<dbReference type="GO" id="GO:0003677">
    <property type="term" value="F:DNA binding"/>
    <property type="evidence" value="ECO:0007669"/>
    <property type="project" value="InterPro"/>
</dbReference>
<evidence type="ECO:0000256" key="2">
    <source>
        <dbReference type="ARBA" id="ARBA00022771"/>
    </source>
</evidence>
<dbReference type="InterPro" id="IPR036236">
    <property type="entry name" value="Znf_C2H2_sf"/>
</dbReference>
<keyword evidence="3" id="KW-0862">Zinc</keyword>